<accession>A0A836C995</accession>
<keyword evidence="9" id="KW-0378">Hydrolase</keyword>
<dbReference type="Gene3D" id="3.40.50.300">
    <property type="entry name" value="P-loop containing nucleotide triphosphate hydrolases"/>
    <property type="match status" value="2"/>
</dbReference>
<dbReference type="Pfam" id="PF00271">
    <property type="entry name" value="Helicase_C"/>
    <property type="match status" value="1"/>
</dbReference>
<organism evidence="9 10">
    <name type="scientific">Tribonema minus</name>
    <dbReference type="NCBI Taxonomy" id="303371"/>
    <lineage>
        <taxon>Eukaryota</taxon>
        <taxon>Sar</taxon>
        <taxon>Stramenopiles</taxon>
        <taxon>Ochrophyta</taxon>
        <taxon>PX clade</taxon>
        <taxon>Xanthophyceae</taxon>
        <taxon>Tribonematales</taxon>
        <taxon>Tribonemataceae</taxon>
        <taxon>Tribonema</taxon>
    </lineage>
</organism>
<dbReference type="PROSITE" id="PS51194">
    <property type="entry name" value="HELICASE_CTER"/>
    <property type="match status" value="1"/>
</dbReference>
<comment type="catalytic activity">
    <reaction evidence="3">
        <text>Couples ATP hydrolysis with the unwinding of duplex DNA by translocating in the 3'-5' direction.</text>
        <dbReference type="EC" id="5.6.2.4"/>
    </reaction>
</comment>
<dbReference type="GO" id="GO:0005524">
    <property type="term" value="F:ATP binding"/>
    <property type="evidence" value="ECO:0007669"/>
    <property type="project" value="UniProtKB-KW"/>
</dbReference>
<feature type="domain" description="Helicase C-terminal" evidence="8">
    <location>
        <begin position="322"/>
        <end position="532"/>
    </location>
</feature>
<dbReference type="SMART" id="SM00487">
    <property type="entry name" value="DEXDc"/>
    <property type="match status" value="1"/>
</dbReference>
<dbReference type="EMBL" id="JAFCMP010000521">
    <property type="protein sequence ID" value="KAG5177835.1"/>
    <property type="molecule type" value="Genomic_DNA"/>
</dbReference>
<evidence type="ECO:0000256" key="5">
    <source>
        <dbReference type="ARBA" id="ARBA00048988"/>
    </source>
</evidence>
<dbReference type="Gene3D" id="1.10.10.10">
    <property type="entry name" value="Winged helix-like DNA-binding domain superfamily/Winged helix DNA-binding domain"/>
    <property type="match status" value="1"/>
</dbReference>
<name>A0A836C995_9STRA</name>
<keyword evidence="2" id="KW-0067">ATP-binding</keyword>
<sequence length="625" mass="67130">MAEALASGYQHHNYQQRQQQQQQQPQQQQWQQQQQQPPAWQQQDTQQTGPRGERLVSVADAFPPAIARLWQFEHFNAMQSAVLAAAAGSDENLVISAPTGCGKTVVFEMAIARLLQQQQEQQQAGGRGGGGGHRLGNQRVIYIAPLKALCQQTLDQWTAKFAPLGLRLAEVTGDSAGPIGAAALRDIAAADIILTTPEKWDSATRMSHERAFLIGSVRLLLVDEVHMLSEDGRGATLEMIITRMKALRSLPHIRGANLPAARMRMVALSATLPNVADIAAFFEAPRPFAFPDAYRPVPLTVHVDGFAGGGAQGGNAFLFDRALTRHVAGVVRRFSGGMPALVFCGSRRDAEGVAKAVAEARDWSADMGRSGKGALAQAAAATQDKRLAALLGRGVGFHHAAMEQAERGIIERAFLAGALPVLASTTTLALGVNLPARLVVIKGTSVYRGASSGYEELPPSMLLQMVGRAGRPGYDTEGVAVIMTSKERKAQLTSQAMGQDAVESQLMPRLVEALNCEIHQGNVVHDVTEALEWLKSTFFYVRVRRAPAKYGLRGAMTPAQLERNLKERVLKALGQLAAASVVTLDEDGVGIGATAAGAIFSRYMVTFSTMERIQASALTSCACCR</sequence>
<gene>
    <name evidence="9" type="ORF">JKP88DRAFT_331320</name>
</gene>
<evidence type="ECO:0000256" key="4">
    <source>
        <dbReference type="ARBA" id="ARBA00034808"/>
    </source>
</evidence>
<dbReference type="SUPFAM" id="SSF52540">
    <property type="entry name" value="P-loop containing nucleoside triphosphate hydrolases"/>
    <property type="match status" value="1"/>
</dbReference>
<evidence type="ECO:0000313" key="10">
    <source>
        <dbReference type="Proteomes" id="UP000664859"/>
    </source>
</evidence>
<dbReference type="InterPro" id="IPR027417">
    <property type="entry name" value="P-loop_NTPase"/>
</dbReference>
<dbReference type="Pfam" id="PF00270">
    <property type="entry name" value="DEAD"/>
    <property type="match status" value="1"/>
</dbReference>
<dbReference type="AlphaFoldDB" id="A0A836C995"/>
<dbReference type="GO" id="GO:0016787">
    <property type="term" value="F:hydrolase activity"/>
    <property type="evidence" value="ECO:0007669"/>
    <property type="project" value="UniProtKB-KW"/>
</dbReference>
<protein>
    <recommendedName>
        <fullName evidence="4">DNA 3'-5' helicase</fullName>
        <ecNumber evidence="4">5.6.2.4</ecNumber>
    </recommendedName>
</protein>
<dbReference type="InterPro" id="IPR057842">
    <property type="entry name" value="WH_MER3"/>
</dbReference>
<dbReference type="PROSITE" id="PS51192">
    <property type="entry name" value="HELICASE_ATP_BIND_1"/>
    <property type="match status" value="1"/>
</dbReference>
<evidence type="ECO:0000259" key="7">
    <source>
        <dbReference type="PROSITE" id="PS51192"/>
    </source>
</evidence>
<dbReference type="InterPro" id="IPR011545">
    <property type="entry name" value="DEAD/DEAH_box_helicase_dom"/>
</dbReference>
<feature type="domain" description="Helicase ATP-binding" evidence="7">
    <location>
        <begin position="84"/>
        <end position="290"/>
    </location>
</feature>
<dbReference type="GO" id="GO:0003676">
    <property type="term" value="F:nucleic acid binding"/>
    <property type="evidence" value="ECO:0007669"/>
    <property type="project" value="InterPro"/>
</dbReference>
<evidence type="ECO:0000256" key="6">
    <source>
        <dbReference type="SAM" id="MobiDB-lite"/>
    </source>
</evidence>
<dbReference type="InterPro" id="IPR036388">
    <property type="entry name" value="WH-like_DNA-bd_sf"/>
</dbReference>
<dbReference type="GO" id="GO:0043138">
    <property type="term" value="F:3'-5' DNA helicase activity"/>
    <property type="evidence" value="ECO:0007669"/>
    <property type="project" value="UniProtKB-EC"/>
</dbReference>
<keyword evidence="1" id="KW-0547">Nucleotide-binding</keyword>
<dbReference type="Proteomes" id="UP000664859">
    <property type="component" value="Unassembled WGS sequence"/>
</dbReference>
<feature type="region of interest" description="Disordered" evidence="6">
    <location>
        <begin position="1"/>
        <end position="52"/>
    </location>
</feature>
<keyword evidence="10" id="KW-1185">Reference proteome</keyword>
<comment type="catalytic activity">
    <reaction evidence="5">
        <text>ATP + H2O = ADP + phosphate + H(+)</text>
        <dbReference type="Rhea" id="RHEA:13065"/>
        <dbReference type="ChEBI" id="CHEBI:15377"/>
        <dbReference type="ChEBI" id="CHEBI:15378"/>
        <dbReference type="ChEBI" id="CHEBI:30616"/>
        <dbReference type="ChEBI" id="CHEBI:43474"/>
        <dbReference type="ChEBI" id="CHEBI:456216"/>
        <dbReference type="EC" id="5.6.2.4"/>
    </reaction>
</comment>
<evidence type="ECO:0000256" key="3">
    <source>
        <dbReference type="ARBA" id="ARBA00034617"/>
    </source>
</evidence>
<evidence type="ECO:0000313" key="9">
    <source>
        <dbReference type="EMBL" id="KAG5177835.1"/>
    </source>
</evidence>
<dbReference type="OrthoDB" id="5575at2759"/>
<dbReference type="EC" id="5.6.2.4" evidence="4"/>
<evidence type="ECO:0000259" key="8">
    <source>
        <dbReference type="PROSITE" id="PS51194"/>
    </source>
</evidence>
<dbReference type="CDD" id="cd18795">
    <property type="entry name" value="SF2_C_Ski2"/>
    <property type="match status" value="1"/>
</dbReference>
<dbReference type="InterPro" id="IPR052247">
    <property type="entry name" value="Meiotic_Crossover_Helicase"/>
</dbReference>
<comment type="caution">
    <text evidence="9">The sequence shown here is derived from an EMBL/GenBank/DDBJ whole genome shotgun (WGS) entry which is preliminary data.</text>
</comment>
<dbReference type="InterPro" id="IPR001650">
    <property type="entry name" value="Helicase_C-like"/>
</dbReference>
<evidence type="ECO:0000256" key="1">
    <source>
        <dbReference type="ARBA" id="ARBA00022741"/>
    </source>
</evidence>
<dbReference type="Pfam" id="PF23445">
    <property type="entry name" value="WHD_SNRNP200"/>
    <property type="match status" value="1"/>
</dbReference>
<reference evidence="9" key="1">
    <citation type="submission" date="2021-02" db="EMBL/GenBank/DDBJ databases">
        <title>First Annotated Genome of the Yellow-green Alga Tribonema minus.</title>
        <authorList>
            <person name="Mahan K.M."/>
        </authorList>
    </citation>
    <scope>NUCLEOTIDE SEQUENCE</scope>
    <source>
        <strain evidence="9">UTEX B ZZ1240</strain>
    </source>
</reference>
<evidence type="ECO:0000256" key="2">
    <source>
        <dbReference type="ARBA" id="ARBA00022840"/>
    </source>
</evidence>
<proteinExistence type="predicted"/>
<dbReference type="PANTHER" id="PTHR47835:SF3">
    <property type="entry name" value="HELICASE FOR MEIOSIS 1"/>
    <property type="match status" value="1"/>
</dbReference>
<dbReference type="SMART" id="SM00490">
    <property type="entry name" value="HELICc"/>
    <property type="match status" value="1"/>
</dbReference>
<dbReference type="InterPro" id="IPR014001">
    <property type="entry name" value="Helicase_ATP-bd"/>
</dbReference>
<dbReference type="PANTHER" id="PTHR47835">
    <property type="entry name" value="HFM1, ATP DEPENDENT DNA HELICASE HOMOLOG"/>
    <property type="match status" value="1"/>
</dbReference>
<feature type="compositionally biased region" description="Low complexity" evidence="6">
    <location>
        <begin position="15"/>
        <end position="47"/>
    </location>
</feature>